<dbReference type="Gene3D" id="3.40.50.300">
    <property type="entry name" value="P-loop containing nucleotide triphosphate hydrolases"/>
    <property type="match status" value="1"/>
</dbReference>
<dbReference type="Pfam" id="PF25053">
    <property type="entry name" value="DUF7791"/>
    <property type="match status" value="1"/>
</dbReference>
<reference evidence="5 6" key="1">
    <citation type="submission" date="2019-06" db="EMBL/GenBank/DDBJ databases">
        <authorList>
            <person name="Broberg M."/>
        </authorList>
    </citation>
    <scope>NUCLEOTIDE SEQUENCE [LARGE SCALE GENOMIC DNA]</scope>
</reference>
<evidence type="ECO:0008006" key="7">
    <source>
        <dbReference type="Google" id="ProtNLM"/>
    </source>
</evidence>
<dbReference type="InterPro" id="IPR056693">
    <property type="entry name" value="DUF7791"/>
</dbReference>
<feature type="domain" description="Nephrocystin 3-like N-terminal" evidence="3">
    <location>
        <begin position="301"/>
        <end position="469"/>
    </location>
</feature>
<evidence type="ECO:0000259" key="4">
    <source>
        <dbReference type="Pfam" id="PF25053"/>
    </source>
</evidence>
<name>A0ABY6U187_BIOOC</name>
<dbReference type="EMBL" id="CABFNS010000725">
    <property type="protein sequence ID" value="VUC24773.1"/>
    <property type="molecule type" value="Genomic_DNA"/>
</dbReference>
<proteinExistence type="predicted"/>
<sequence>MDPVSTVGLAAASIQIFDYMRNLLKDYDDYRHNRSPLTVSNFQRSAARLHNLASDVKLQSQVDRVSNSFIESHDQTIDEISTECLQLSSELLNVLDKLKGGCSSSKWYSFRQAIATSWKKEAILEFESRVAKCQNQLVLGLLGRLEAKLDEQHSVQKNHLERLEANNNKIMEVVAFTQQTVMQQSASPKREVAAVLVTLSNGETRAIAEKMQGTPLRHYDNTANNDGAVSHSEQMLRLRAPTSSEDHEASLQDPSSIHSAILKCLWFRHVSDRFEMAKNRHTETFNWIWRSSPNPEHNWTNFSEFLTSKQQIYWVNGKPGSGKTTLMKFICKAPELDTCLQTWAGNSNFIVASFFFWNLGPVSLQKSQEGLLRSILYDVLRKAHAILPAIVSELYFEFLRSQNSEFIEPTLVELITWFKRLIGHTSAQFRLCLIIDGLDEYTGSCVDLIDLLVTETSSSPFVKLVVSSRPIPVCVESFRGFPGLRLQDLTYDDIHSYVEDTLGRRIIQQGYDQSAEYVQLLSDVSEKSSGVFLWVVLVVMSLIEGLMNGENPVELRQRLDQLPPDLEDLYMQMLEKIPPHYQQQASNIFNMVLQALEYESCRNHSYPVPALQVAFAEEDQQAPLRGVTEELDPDVRRRMCIDVERRIRSRCCGLLEVNDRVIEDPIGFDFLQGKNQVMALTERKGDALYTTYPYDSAIVEQVEHHGPQRSPSMAPCIEFIHRSAVEFFRTPTGASFLDQAHKPAHLNSRRVLLRAQLRYLGCVGPSYVLDRDMKAGNHFITVASNFLEDIADAEKAGVPFDSELICTGNNIIGHHWSAASAFVFPSGCADVSVYVRRTPFVTRASRIQGHWSRVLILRKITTLGVNTPLVGELSALGFTALAFLIPYTSYLHSYIKPKFKVNQGKEHPTNILNLWVRTKVELEANDIVASKLDSSNSNLESSTNFGIHQYREWGLWNLSGGPYLRENSELVVLLLQEGADPNYSPSDNLPTTWLSFLLAVPLFQVYHEILVVPKQTESDTTHSTETRAEPQYMENILRAFILHGADLNAKIKLDVSNLETFYPNEQWLNSLPLSTGYKAKHVNYGVMEFTAGSFIELLVDHAEHTKLGLTVDFKSLLREQGYRLRSDTQRSSSIGSGRIAS</sequence>
<organism evidence="5 6">
    <name type="scientific">Bionectria ochroleuca</name>
    <name type="common">Gliocladium roseum</name>
    <dbReference type="NCBI Taxonomy" id="29856"/>
    <lineage>
        <taxon>Eukaryota</taxon>
        <taxon>Fungi</taxon>
        <taxon>Dikarya</taxon>
        <taxon>Ascomycota</taxon>
        <taxon>Pezizomycotina</taxon>
        <taxon>Sordariomycetes</taxon>
        <taxon>Hypocreomycetidae</taxon>
        <taxon>Hypocreales</taxon>
        <taxon>Bionectriaceae</taxon>
        <taxon>Clonostachys</taxon>
    </lineage>
</organism>
<dbReference type="Pfam" id="PF24883">
    <property type="entry name" value="NPHP3_N"/>
    <property type="match status" value="1"/>
</dbReference>
<feature type="coiled-coil region" evidence="2">
    <location>
        <begin position="146"/>
        <end position="180"/>
    </location>
</feature>
<dbReference type="PANTHER" id="PTHR10039:SF5">
    <property type="entry name" value="NACHT DOMAIN-CONTAINING PROTEIN"/>
    <property type="match status" value="1"/>
</dbReference>
<accession>A0ABY6U187</accession>
<feature type="domain" description="DUF7791" evidence="4">
    <location>
        <begin position="576"/>
        <end position="756"/>
    </location>
</feature>
<comment type="caution">
    <text evidence="5">The sequence shown here is derived from an EMBL/GenBank/DDBJ whole genome shotgun (WGS) entry which is preliminary data.</text>
</comment>
<keyword evidence="2" id="KW-0175">Coiled coil</keyword>
<evidence type="ECO:0000256" key="1">
    <source>
        <dbReference type="ARBA" id="ARBA00022737"/>
    </source>
</evidence>
<keyword evidence="6" id="KW-1185">Reference proteome</keyword>
<evidence type="ECO:0000313" key="6">
    <source>
        <dbReference type="Proteomes" id="UP000766486"/>
    </source>
</evidence>
<dbReference type="InterPro" id="IPR027417">
    <property type="entry name" value="P-loop_NTPase"/>
</dbReference>
<dbReference type="Proteomes" id="UP000766486">
    <property type="component" value="Unassembled WGS sequence"/>
</dbReference>
<evidence type="ECO:0000256" key="2">
    <source>
        <dbReference type="SAM" id="Coils"/>
    </source>
</evidence>
<dbReference type="PANTHER" id="PTHR10039">
    <property type="entry name" value="AMELOGENIN"/>
    <property type="match status" value="1"/>
</dbReference>
<gene>
    <name evidence="5" type="ORF">CLO192961_LOCUS151163</name>
</gene>
<evidence type="ECO:0000259" key="3">
    <source>
        <dbReference type="Pfam" id="PF24883"/>
    </source>
</evidence>
<dbReference type="SUPFAM" id="SSF52540">
    <property type="entry name" value="P-loop containing nucleoside triphosphate hydrolases"/>
    <property type="match status" value="1"/>
</dbReference>
<keyword evidence="1" id="KW-0677">Repeat</keyword>
<dbReference type="InterPro" id="IPR056884">
    <property type="entry name" value="NPHP3-like_N"/>
</dbReference>
<protein>
    <recommendedName>
        <fullName evidence="7">NACHT domain-containing protein</fullName>
    </recommendedName>
</protein>
<evidence type="ECO:0000313" key="5">
    <source>
        <dbReference type="EMBL" id="VUC24773.1"/>
    </source>
</evidence>